<dbReference type="InterPro" id="IPR029063">
    <property type="entry name" value="SAM-dependent_MTases_sf"/>
</dbReference>
<keyword evidence="9" id="KW-0694">RNA-binding</keyword>
<comment type="cofactor">
    <cofactor evidence="1">
        <name>Mg(2+)</name>
        <dbReference type="ChEBI" id="CHEBI:18420"/>
    </cofactor>
</comment>
<evidence type="ECO:0000256" key="8">
    <source>
        <dbReference type="ARBA" id="ARBA00022842"/>
    </source>
</evidence>
<comment type="catalytic activity">
    <reaction evidence="12">
        <text>small RNA 3'-end nucleotide + S-adenosyl-L-methionine = small RNA 3'-end 2'-O-methylnucleotide + S-adenosyl-L-homocysteine + H(+)</text>
        <dbReference type="Rhea" id="RHEA:37887"/>
        <dbReference type="Rhea" id="RHEA-COMP:10415"/>
        <dbReference type="Rhea" id="RHEA-COMP:10416"/>
        <dbReference type="ChEBI" id="CHEBI:15378"/>
        <dbReference type="ChEBI" id="CHEBI:57856"/>
        <dbReference type="ChEBI" id="CHEBI:59789"/>
        <dbReference type="ChEBI" id="CHEBI:74896"/>
        <dbReference type="ChEBI" id="CHEBI:74898"/>
        <dbReference type="EC" id="2.1.1.386"/>
    </reaction>
</comment>
<evidence type="ECO:0000313" key="16">
    <source>
        <dbReference type="Proteomes" id="UP001596317"/>
    </source>
</evidence>
<dbReference type="SUPFAM" id="SSF53335">
    <property type="entry name" value="S-adenosyl-L-methionine-dependent methyltransferases"/>
    <property type="match status" value="1"/>
</dbReference>
<dbReference type="InterPro" id="IPR024026">
    <property type="entry name" value="3'-RNA_MeTfrase_Hen1_bac"/>
</dbReference>
<dbReference type="InterPro" id="IPR041698">
    <property type="entry name" value="Methyltransf_25"/>
</dbReference>
<evidence type="ECO:0000256" key="10">
    <source>
        <dbReference type="ARBA" id="ARBA00023158"/>
    </source>
</evidence>
<gene>
    <name evidence="15" type="ORF">ACFP90_16780</name>
</gene>
<dbReference type="Pfam" id="PF13649">
    <property type="entry name" value="Methyltransf_25"/>
    <property type="match status" value="1"/>
</dbReference>
<evidence type="ECO:0000259" key="14">
    <source>
        <dbReference type="Pfam" id="PF13649"/>
    </source>
</evidence>
<dbReference type="InterPro" id="IPR038546">
    <property type="entry name" value="Hen1_N_sf"/>
</dbReference>
<evidence type="ECO:0000256" key="11">
    <source>
        <dbReference type="ARBA" id="ARBA00035025"/>
    </source>
</evidence>
<proteinExistence type="inferred from homology"/>
<evidence type="ECO:0000256" key="1">
    <source>
        <dbReference type="ARBA" id="ARBA00001946"/>
    </source>
</evidence>
<evidence type="ECO:0000259" key="13">
    <source>
        <dbReference type="Pfam" id="PF12623"/>
    </source>
</evidence>
<dbReference type="Proteomes" id="UP001596317">
    <property type="component" value="Unassembled WGS sequence"/>
</dbReference>
<accession>A0ABW1ZLI7</accession>
<dbReference type="EC" id="2.1.1.386" evidence="11"/>
<dbReference type="Pfam" id="PF12623">
    <property type="entry name" value="Hen1_L"/>
    <property type="match status" value="1"/>
</dbReference>
<feature type="domain" description="Methyltransferase" evidence="14">
    <location>
        <begin position="283"/>
        <end position="381"/>
    </location>
</feature>
<name>A0ABW1ZLI7_9DEIO</name>
<keyword evidence="4" id="KW-0489">Methyltransferase</keyword>
<keyword evidence="8" id="KW-0460">Magnesium</keyword>
<dbReference type="CDD" id="cd02440">
    <property type="entry name" value="AdoMet_MTases"/>
    <property type="match status" value="1"/>
</dbReference>
<evidence type="ECO:0000256" key="9">
    <source>
        <dbReference type="ARBA" id="ARBA00022884"/>
    </source>
</evidence>
<evidence type="ECO:0000256" key="5">
    <source>
        <dbReference type="ARBA" id="ARBA00022679"/>
    </source>
</evidence>
<dbReference type="EMBL" id="JBHSWB010000001">
    <property type="protein sequence ID" value="MFC6661800.1"/>
    <property type="molecule type" value="Genomic_DNA"/>
</dbReference>
<dbReference type="PANTHER" id="PTHR21404:SF3">
    <property type="entry name" value="SMALL RNA 2'-O-METHYLTRANSFERASE"/>
    <property type="match status" value="1"/>
</dbReference>
<sequence length="463" mass="50992">MLLTITTTHQPATDLGFLLMKHPERILERPLPFGRSLVFYPEATPECTTAALLVEVDPVALSRAPAGGEAGTLEPYVNDRPYASGSFLAVALRDAFGTAMTGQSRDRPELAGQAIPLTLSLPCVAARGGPDLPARLFGPLGYEVEATPLPLDPDFPEWGERPYVALTLRGTARLSDALRHLYVLLPVLDGKKHYYIGAEEVDKLLRHGQGWLEVHPERDLITARYLRFRGLVTQARAHFVIPDEAEGGVAEQHEMAAPPRPRLHDERLDAVAEVLQASGAARVLDLGCGEGKLLRRLLPVGQFRELVGVDLSARSLEIAADKLKLAERPELRERVRLLHGSLAYPDSRLKGFDAAALVEVLEHLEPHRLDTLTRNVLGFARPRTLVVTTPNREYNATFETPQALRHPDHRFEWTRAEFQAWAQAAAEAYGYAVAFRPLGDVHPEHGPITQMALFTQAAPASPS</sequence>
<comment type="similarity">
    <text evidence="2">Belongs to the methyltransferase superfamily. HEN1 family.</text>
</comment>
<keyword evidence="6" id="KW-0949">S-adenosyl-L-methionine</keyword>
<dbReference type="Gene3D" id="3.40.50.150">
    <property type="entry name" value="Vaccinia Virus protein VP39"/>
    <property type="match status" value="1"/>
</dbReference>
<evidence type="ECO:0000256" key="4">
    <source>
        <dbReference type="ARBA" id="ARBA00022603"/>
    </source>
</evidence>
<evidence type="ECO:0000256" key="7">
    <source>
        <dbReference type="ARBA" id="ARBA00022723"/>
    </source>
</evidence>
<dbReference type="InterPro" id="IPR024740">
    <property type="entry name" value="Hen1_N"/>
</dbReference>
<reference evidence="16" key="1">
    <citation type="journal article" date="2019" name="Int. J. Syst. Evol. Microbiol.">
        <title>The Global Catalogue of Microorganisms (GCM) 10K type strain sequencing project: providing services to taxonomists for standard genome sequencing and annotation.</title>
        <authorList>
            <consortium name="The Broad Institute Genomics Platform"/>
            <consortium name="The Broad Institute Genome Sequencing Center for Infectious Disease"/>
            <person name="Wu L."/>
            <person name="Ma J."/>
        </authorList>
    </citation>
    <scope>NUCLEOTIDE SEQUENCE [LARGE SCALE GENOMIC DNA]</scope>
    <source>
        <strain evidence="16">CCUG 63830</strain>
    </source>
</reference>
<keyword evidence="10" id="KW-0943">RNA-mediated gene silencing</keyword>
<feature type="domain" description="Hen1 N-terminal" evidence="13">
    <location>
        <begin position="1"/>
        <end position="234"/>
    </location>
</feature>
<dbReference type="Gene3D" id="3.30.1610.20">
    <property type="entry name" value="Hen1, N-terminal domain"/>
    <property type="match status" value="1"/>
</dbReference>
<dbReference type="InterPro" id="IPR026610">
    <property type="entry name" value="Hen1"/>
</dbReference>
<dbReference type="RefSeq" id="WP_224612602.1">
    <property type="nucleotide sequence ID" value="NZ_JAIQXV010000030.1"/>
</dbReference>
<evidence type="ECO:0000313" key="15">
    <source>
        <dbReference type="EMBL" id="MFC6661800.1"/>
    </source>
</evidence>
<evidence type="ECO:0000256" key="3">
    <source>
        <dbReference type="ARBA" id="ARBA00021330"/>
    </source>
</evidence>
<organism evidence="15 16">
    <name type="scientific">Deinococcus multiflagellatus</name>
    <dbReference type="NCBI Taxonomy" id="1656887"/>
    <lineage>
        <taxon>Bacteria</taxon>
        <taxon>Thermotogati</taxon>
        <taxon>Deinococcota</taxon>
        <taxon>Deinococci</taxon>
        <taxon>Deinococcales</taxon>
        <taxon>Deinococcaceae</taxon>
        <taxon>Deinococcus</taxon>
    </lineage>
</organism>
<keyword evidence="7" id="KW-0479">Metal-binding</keyword>
<keyword evidence="5" id="KW-0808">Transferase</keyword>
<dbReference type="NCBIfam" id="TIGR04074">
    <property type="entry name" value="bacter_Hen1"/>
    <property type="match status" value="1"/>
</dbReference>
<keyword evidence="16" id="KW-1185">Reference proteome</keyword>
<evidence type="ECO:0000256" key="12">
    <source>
        <dbReference type="ARBA" id="ARBA00048418"/>
    </source>
</evidence>
<comment type="caution">
    <text evidence="15">The sequence shown here is derived from an EMBL/GenBank/DDBJ whole genome shotgun (WGS) entry which is preliminary data.</text>
</comment>
<protein>
    <recommendedName>
        <fullName evidence="3">Small RNA 2'-O-methyltransferase</fullName>
        <ecNumber evidence="11">2.1.1.386</ecNumber>
    </recommendedName>
</protein>
<dbReference type="PANTHER" id="PTHR21404">
    <property type="entry name" value="HEN1"/>
    <property type="match status" value="1"/>
</dbReference>
<evidence type="ECO:0000256" key="6">
    <source>
        <dbReference type="ARBA" id="ARBA00022691"/>
    </source>
</evidence>
<evidence type="ECO:0000256" key="2">
    <source>
        <dbReference type="ARBA" id="ARBA00009026"/>
    </source>
</evidence>